<evidence type="ECO:0000313" key="8">
    <source>
        <dbReference type="Proteomes" id="UP000734854"/>
    </source>
</evidence>
<evidence type="ECO:0000256" key="6">
    <source>
        <dbReference type="ARBA" id="ARBA00023242"/>
    </source>
</evidence>
<dbReference type="Proteomes" id="UP000734854">
    <property type="component" value="Unassembled WGS sequence"/>
</dbReference>
<keyword evidence="6" id="KW-0539">Nucleus</keyword>
<gene>
    <name evidence="7" type="ORF">ZIOFF_027906</name>
</gene>
<keyword evidence="8" id="KW-1185">Reference proteome</keyword>
<dbReference type="InterPro" id="IPR013260">
    <property type="entry name" value="mRNA_splic_SYF2"/>
</dbReference>
<evidence type="ECO:0000256" key="2">
    <source>
        <dbReference type="ARBA" id="ARBA00010028"/>
    </source>
</evidence>
<comment type="similarity">
    <text evidence="2">Belongs to the SYF2 family.</text>
</comment>
<dbReference type="GO" id="GO:0071013">
    <property type="term" value="C:catalytic step 2 spliceosome"/>
    <property type="evidence" value="ECO:0007669"/>
    <property type="project" value="TreeGrafter"/>
</dbReference>
<comment type="subcellular location">
    <subcellularLocation>
        <location evidence="1">Nucleus</location>
    </subcellularLocation>
</comment>
<evidence type="ECO:0000256" key="1">
    <source>
        <dbReference type="ARBA" id="ARBA00004123"/>
    </source>
</evidence>
<dbReference type="GO" id="GO:0008380">
    <property type="term" value="P:RNA splicing"/>
    <property type="evidence" value="ECO:0007669"/>
    <property type="project" value="UniProtKB-KW"/>
</dbReference>
<reference evidence="7 8" key="1">
    <citation type="submission" date="2020-08" db="EMBL/GenBank/DDBJ databases">
        <title>Plant Genome Project.</title>
        <authorList>
            <person name="Zhang R.-G."/>
        </authorList>
    </citation>
    <scope>NUCLEOTIDE SEQUENCE [LARGE SCALE GENOMIC DNA]</scope>
    <source>
        <tissue evidence="7">Rhizome</tissue>
    </source>
</reference>
<dbReference type="PANTHER" id="PTHR13264:SF6">
    <property type="entry name" value="OS06G0711100 PROTEIN"/>
    <property type="match status" value="1"/>
</dbReference>
<sequence>MESERRVDPDCVNASNPFHVCADYCAQRARGLMSGNTGMKLGFHPLSLPAHKGGKSSEGIVFANRIVDPSCPNASNPFHECADYCSRRNSMVNRNYEVKRSGLLSFQIRKWMQNSMRNSVKSISKLEDNRMVDRKCVNASNPYHVCTEYCIKKSKEIRHEKESKSVVVQNMEKHKEYLETAIAERNTDPLCPNASNPYHQCAEYCPSRQNGEKISGPIHLAGFCGCCSCVKFLAHCSLIFSLSLLVVKNSEIYEEEGEIIVVVDDVDPSSQYTSNPYISSILSTKDIEIIGQNGMISKMRHRDDCLHLVPEFF</sequence>
<dbReference type="GO" id="GO:0000974">
    <property type="term" value="C:Prp19 complex"/>
    <property type="evidence" value="ECO:0007669"/>
    <property type="project" value="TreeGrafter"/>
</dbReference>
<dbReference type="PANTHER" id="PTHR13264">
    <property type="entry name" value="GCIP-INTERACTING PROTEIN P29"/>
    <property type="match status" value="1"/>
</dbReference>
<evidence type="ECO:0000256" key="3">
    <source>
        <dbReference type="ARBA" id="ARBA00022664"/>
    </source>
</evidence>
<accession>A0A8J5GZ43</accession>
<comment type="caution">
    <text evidence="7">The sequence shown here is derived from an EMBL/GenBank/DDBJ whole genome shotgun (WGS) entry which is preliminary data.</text>
</comment>
<keyword evidence="4" id="KW-0747">Spliceosome</keyword>
<evidence type="ECO:0000256" key="5">
    <source>
        <dbReference type="ARBA" id="ARBA00023187"/>
    </source>
</evidence>
<protein>
    <submittedName>
        <fullName evidence="7">Uncharacterized protein</fullName>
    </submittedName>
</protein>
<evidence type="ECO:0000256" key="4">
    <source>
        <dbReference type="ARBA" id="ARBA00022728"/>
    </source>
</evidence>
<evidence type="ECO:0000313" key="7">
    <source>
        <dbReference type="EMBL" id="KAG6509899.1"/>
    </source>
</evidence>
<dbReference type="GO" id="GO:0071014">
    <property type="term" value="C:post-mRNA release spliceosomal complex"/>
    <property type="evidence" value="ECO:0007669"/>
    <property type="project" value="TreeGrafter"/>
</dbReference>
<name>A0A8J5GZ43_ZINOF</name>
<dbReference type="GO" id="GO:0006397">
    <property type="term" value="P:mRNA processing"/>
    <property type="evidence" value="ECO:0007669"/>
    <property type="project" value="UniProtKB-KW"/>
</dbReference>
<organism evidence="7 8">
    <name type="scientific">Zingiber officinale</name>
    <name type="common">Ginger</name>
    <name type="synonym">Amomum zingiber</name>
    <dbReference type="NCBI Taxonomy" id="94328"/>
    <lineage>
        <taxon>Eukaryota</taxon>
        <taxon>Viridiplantae</taxon>
        <taxon>Streptophyta</taxon>
        <taxon>Embryophyta</taxon>
        <taxon>Tracheophyta</taxon>
        <taxon>Spermatophyta</taxon>
        <taxon>Magnoliopsida</taxon>
        <taxon>Liliopsida</taxon>
        <taxon>Zingiberales</taxon>
        <taxon>Zingiberaceae</taxon>
        <taxon>Zingiber</taxon>
    </lineage>
</organism>
<dbReference type="AlphaFoldDB" id="A0A8J5GZ43"/>
<proteinExistence type="inferred from homology"/>
<keyword evidence="3" id="KW-0507">mRNA processing</keyword>
<dbReference type="EMBL" id="JACMSC010000008">
    <property type="protein sequence ID" value="KAG6509899.1"/>
    <property type="molecule type" value="Genomic_DNA"/>
</dbReference>
<keyword evidence="5" id="KW-0508">mRNA splicing</keyword>